<dbReference type="OrthoDB" id="659547at2759"/>
<dbReference type="SMART" id="SM00499">
    <property type="entry name" value="AAI"/>
    <property type="match status" value="1"/>
</dbReference>
<accession>A0A2Z6NVX2</accession>
<dbReference type="EMBL" id="DF973790">
    <property type="protein sequence ID" value="GAU40105.1"/>
    <property type="molecule type" value="Genomic_DNA"/>
</dbReference>
<name>A0A2Z6NVX2_TRISU</name>
<keyword evidence="6" id="KW-1015">Disulfide bond</keyword>
<evidence type="ECO:0000313" key="13">
    <source>
        <dbReference type="Proteomes" id="UP000242715"/>
    </source>
</evidence>
<dbReference type="FunFam" id="1.10.110.10:FF:000001">
    <property type="entry name" value="Bifunctional inhibitor/lipid-transfer protein/seed storage 2S albumin superfamily protein"/>
    <property type="match status" value="1"/>
</dbReference>
<keyword evidence="8" id="KW-0449">Lipoprotein</keyword>
<dbReference type="InterPro" id="IPR016140">
    <property type="entry name" value="Bifunc_inhib/LTP/seed_store"/>
</dbReference>
<dbReference type="GO" id="GO:0098552">
    <property type="term" value="C:side of membrane"/>
    <property type="evidence" value="ECO:0007669"/>
    <property type="project" value="UniProtKB-KW"/>
</dbReference>
<evidence type="ECO:0000256" key="9">
    <source>
        <dbReference type="SAM" id="MobiDB-lite"/>
    </source>
</evidence>
<dbReference type="PANTHER" id="PTHR33044">
    <property type="entry name" value="BIFUNCTIONAL INHIBITOR/LIPID-TRANSFER PROTEIN/SEED STORAGE 2S ALBUMIN SUPERFAMILY PROTEIN-RELATED"/>
    <property type="match status" value="1"/>
</dbReference>
<evidence type="ECO:0000259" key="11">
    <source>
        <dbReference type="SMART" id="SM00499"/>
    </source>
</evidence>
<dbReference type="SUPFAM" id="SSF47699">
    <property type="entry name" value="Bifunctional inhibitor/lipid-transfer protein/seed storage 2S albumin"/>
    <property type="match status" value="1"/>
</dbReference>
<feature type="compositionally biased region" description="Polar residues" evidence="9">
    <location>
        <begin position="125"/>
        <end position="139"/>
    </location>
</feature>
<dbReference type="PRINTS" id="PR00382">
    <property type="entry name" value="LIPIDTRNSFER"/>
</dbReference>
<keyword evidence="4" id="KW-0336">GPI-anchor</keyword>
<keyword evidence="7" id="KW-0325">Glycoprotein</keyword>
<reference evidence="13" key="1">
    <citation type="journal article" date="2017" name="Front. Plant Sci.">
        <title>Climate Clever Clovers: New Paradigm to Reduce the Environmental Footprint of Ruminants by Breeding Low Methanogenic Forages Utilizing Haplotype Variation.</title>
        <authorList>
            <person name="Kaur P."/>
            <person name="Appels R."/>
            <person name="Bayer P.E."/>
            <person name="Keeble-Gagnere G."/>
            <person name="Wang J."/>
            <person name="Hirakawa H."/>
            <person name="Shirasawa K."/>
            <person name="Vercoe P."/>
            <person name="Stefanova K."/>
            <person name="Durmic Z."/>
            <person name="Nichols P."/>
            <person name="Revell C."/>
            <person name="Isobe S.N."/>
            <person name="Edwards D."/>
            <person name="Erskine W."/>
        </authorList>
    </citation>
    <scope>NUCLEOTIDE SEQUENCE [LARGE SCALE GENOMIC DNA]</scope>
    <source>
        <strain evidence="13">cv. Daliak</strain>
    </source>
</reference>
<organism evidence="12 13">
    <name type="scientific">Trifolium subterraneum</name>
    <name type="common">Subterranean clover</name>
    <dbReference type="NCBI Taxonomy" id="3900"/>
    <lineage>
        <taxon>Eukaryota</taxon>
        <taxon>Viridiplantae</taxon>
        <taxon>Streptophyta</taxon>
        <taxon>Embryophyta</taxon>
        <taxon>Tracheophyta</taxon>
        <taxon>Spermatophyta</taxon>
        <taxon>Magnoliopsida</taxon>
        <taxon>eudicotyledons</taxon>
        <taxon>Gunneridae</taxon>
        <taxon>Pentapetalae</taxon>
        <taxon>rosids</taxon>
        <taxon>fabids</taxon>
        <taxon>Fabales</taxon>
        <taxon>Fabaceae</taxon>
        <taxon>Papilionoideae</taxon>
        <taxon>50 kb inversion clade</taxon>
        <taxon>NPAAA clade</taxon>
        <taxon>Hologalegina</taxon>
        <taxon>IRL clade</taxon>
        <taxon>Trifolieae</taxon>
        <taxon>Trifolium</taxon>
    </lineage>
</organism>
<evidence type="ECO:0000256" key="3">
    <source>
        <dbReference type="ARBA" id="ARBA00022475"/>
    </source>
</evidence>
<dbReference type="GO" id="GO:0008289">
    <property type="term" value="F:lipid binding"/>
    <property type="evidence" value="ECO:0007669"/>
    <property type="project" value="InterPro"/>
</dbReference>
<evidence type="ECO:0000256" key="5">
    <source>
        <dbReference type="ARBA" id="ARBA00022729"/>
    </source>
</evidence>
<comment type="subcellular location">
    <subcellularLocation>
        <location evidence="1">Cell membrane</location>
        <topology evidence="1">Lipid-anchor</topology>
        <topology evidence="1">GPI-anchor</topology>
    </subcellularLocation>
</comment>
<feature type="chain" id="PRO_5016373225" description="Bifunctional inhibitor/plant lipid transfer protein/seed storage helical domain-containing protein" evidence="10">
    <location>
        <begin position="23"/>
        <end position="172"/>
    </location>
</feature>
<dbReference type="Proteomes" id="UP000242715">
    <property type="component" value="Unassembled WGS sequence"/>
</dbReference>
<dbReference type="GO" id="GO:0006869">
    <property type="term" value="P:lipid transport"/>
    <property type="evidence" value="ECO:0007669"/>
    <property type="project" value="InterPro"/>
</dbReference>
<feature type="domain" description="Bifunctional inhibitor/plant lipid transfer protein/seed storage helical" evidence="11">
    <location>
        <begin position="36"/>
        <end position="114"/>
    </location>
</feature>
<keyword evidence="4" id="KW-0472">Membrane</keyword>
<evidence type="ECO:0000313" key="12">
    <source>
        <dbReference type="EMBL" id="GAU40105.1"/>
    </source>
</evidence>
<dbReference type="InterPro" id="IPR043325">
    <property type="entry name" value="LTSS"/>
</dbReference>
<evidence type="ECO:0000256" key="10">
    <source>
        <dbReference type="SAM" id="SignalP"/>
    </source>
</evidence>
<keyword evidence="5 10" id="KW-0732">Signal</keyword>
<gene>
    <name evidence="12" type="ORF">TSUD_389550</name>
</gene>
<keyword evidence="13" id="KW-1185">Reference proteome</keyword>
<dbReference type="InterPro" id="IPR000528">
    <property type="entry name" value="Plant_nsLTP"/>
</dbReference>
<feature type="region of interest" description="Disordered" evidence="9">
    <location>
        <begin position="125"/>
        <end position="144"/>
    </location>
</feature>
<dbReference type="Gene3D" id="1.10.110.10">
    <property type="entry name" value="Plant lipid-transfer and hydrophobic proteins"/>
    <property type="match status" value="1"/>
</dbReference>
<dbReference type="InterPro" id="IPR036312">
    <property type="entry name" value="Bifun_inhib/LTP/seed_sf"/>
</dbReference>
<dbReference type="GO" id="GO:0005886">
    <property type="term" value="C:plasma membrane"/>
    <property type="evidence" value="ECO:0007669"/>
    <property type="project" value="UniProtKB-SubCell"/>
</dbReference>
<evidence type="ECO:0000256" key="2">
    <source>
        <dbReference type="ARBA" id="ARBA00009748"/>
    </source>
</evidence>
<proteinExistence type="inferred from homology"/>
<keyword evidence="3" id="KW-1003">Cell membrane</keyword>
<protein>
    <recommendedName>
        <fullName evidence="11">Bifunctional inhibitor/plant lipid transfer protein/seed storage helical domain-containing protein</fullName>
    </recommendedName>
</protein>
<comment type="similarity">
    <text evidence="2">Belongs to the plant LTP family.</text>
</comment>
<feature type="signal peptide" evidence="10">
    <location>
        <begin position="1"/>
        <end position="22"/>
    </location>
</feature>
<evidence type="ECO:0000256" key="4">
    <source>
        <dbReference type="ARBA" id="ARBA00022622"/>
    </source>
</evidence>
<sequence>MASKFSLILCIFAIWAIDFTNCASSSHNAPSPSGDCMNVVASLVDCLTFVTNDSTISKPQGGCCAGLKTVLKTAPSCLCEAFKSSSQFGVTLNVSKALTLPSVCKVTAPSLSSCGCVSLSPGSSPSTQAPGVNTPSSTEPAAGPTGKSAASALLPISAGSLLVFLLSIFSGL</sequence>
<evidence type="ECO:0000256" key="6">
    <source>
        <dbReference type="ARBA" id="ARBA00023157"/>
    </source>
</evidence>
<evidence type="ECO:0000256" key="8">
    <source>
        <dbReference type="ARBA" id="ARBA00023288"/>
    </source>
</evidence>
<dbReference type="CDD" id="cd00010">
    <property type="entry name" value="AAI_LTSS"/>
    <property type="match status" value="1"/>
</dbReference>
<evidence type="ECO:0000256" key="7">
    <source>
        <dbReference type="ARBA" id="ARBA00023180"/>
    </source>
</evidence>
<dbReference type="AlphaFoldDB" id="A0A2Z6NVX2"/>
<evidence type="ECO:0000256" key="1">
    <source>
        <dbReference type="ARBA" id="ARBA00004609"/>
    </source>
</evidence>
<dbReference type="Pfam" id="PF14368">
    <property type="entry name" value="LTP_2"/>
    <property type="match status" value="1"/>
</dbReference>